<evidence type="ECO:0000313" key="1">
    <source>
        <dbReference type="EMBL" id="KAK3061582.1"/>
    </source>
</evidence>
<name>A0ACC3D4Q2_9PEZI</name>
<comment type="caution">
    <text evidence="1">The sequence shown here is derived from an EMBL/GenBank/DDBJ whole genome shotgun (WGS) entry which is preliminary data.</text>
</comment>
<accession>A0ACC3D4Q2</accession>
<proteinExistence type="predicted"/>
<dbReference type="Proteomes" id="UP001186974">
    <property type="component" value="Unassembled WGS sequence"/>
</dbReference>
<keyword evidence="2" id="KW-1185">Reference proteome</keyword>
<evidence type="ECO:0000313" key="2">
    <source>
        <dbReference type="Proteomes" id="UP001186974"/>
    </source>
</evidence>
<reference evidence="1" key="1">
    <citation type="submission" date="2024-09" db="EMBL/GenBank/DDBJ databases">
        <title>Black Yeasts Isolated from many extreme environments.</title>
        <authorList>
            <person name="Coleine C."/>
            <person name="Stajich J.E."/>
            <person name="Selbmann L."/>
        </authorList>
    </citation>
    <scope>NUCLEOTIDE SEQUENCE</scope>
    <source>
        <strain evidence="1">CCFEE 5737</strain>
    </source>
</reference>
<gene>
    <name evidence="1" type="ORF">LTS18_005874</name>
</gene>
<protein>
    <submittedName>
        <fullName evidence="1">Uncharacterized protein</fullName>
    </submittedName>
</protein>
<organism evidence="1 2">
    <name type="scientific">Coniosporium uncinatum</name>
    <dbReference type="NCBI Taxonomy" id="93489"/>
    <lineage>
        <taxon>Eukaryota</taxon>
        <taxon>Fungi</taxon>
        <taxon>Dikarya</taxon>
        <taxon>Ascomycota</taxon>
        <taxon>Pezizomycotina</taxon>
        <taxon>Dothideomycetes</taxon>
        <taxon>Dothideomycetes incertae sedis</taxon>
        <taxon>Coniosporium</taxon>
    </lineage>
</organism>
<dbReference type="EMBL" id="JAWDJW010007748">
    <property type="protein sequence ID" value="KAK3061582.1"/>
    <property type="molecule type" value="Genomic_DNA"/>
</dbReference>
<sequence length="142" mass="15900">MSENSQSEAPKHTYKGNCHCNRVQFTAELAKGPNQGEIVRCNCSICTKNGLYWVYGNESDVKFESGKEEMTGYKFGDKKAEHWFCPTCGTNVWCMSADPNFNPGLIALNVGTFKGIDMNSPDLRVKQYNNGKTNGRTYEFDG</sequence>